<keyword evidence="6 8" id="KW-1133">Transmembrane helix</keyword>
<dbReference type="InterPro" id="IPR045861">
    <property type="entry name" value="CorA_cytoplasmic_dom"/>
</dbReference>
<feature type="transmembrane region" description="Helical" evidence="8">
    <location>
        <begin position="288"/>
        <end position="306"/>
    </location>
</feature>
<evidence type="ECO:0000313" key="10">
    <source>
        <dbReference type="Proteomes" id="UP000178367"/>
    </source>
</evidence>
<sequence length="312" mass="35436">MLKTDNINEIAVADNDGHKISWINIRNAGKTELDWLRKKFDFKLSHLSASSVKAVTQRSIIEKTENYIFMILHFPVLAGDKVVTEEIDFFVGKDYLVTSHDNKIGALNELFSFYKKENAPEDGGVIGLLCHILEKLSDIPFALLDKNGSAINELEDMIFDHKSRMAASRVLSLRLGIINACEALQNHQRIIDVLTEYAAEFLSGGKARELTRKIHRDAKTIWLNLENQREIVEVLNSTNESFMNYQISNIMKTLTIFSVIVFPLTLLAAIFGMNTVNGMPFMETKNGFWAIIGIMLCGSLFMVFYFKGKKWL</sequence>
<dbReference type="AlphaFoldDB" id="A0A1F5SLN0"/>
<evidence type="ECO:0000256" key="2">
    <source>
        <dbReference type="ARBA" id="ARBA00009765"/>
    </source>
</evidence>
<comment type="similarity">
    <text evidence="2">Belongs to the CorA metal ion transporter (MIT) (TC 1.A.35) family.</text>
</comment>
<dbReference type="InterPro" id="IPR002523">
    <property type="entry name" value="MgTranspt_CorA/ZnTranspt_ZntB"/>
</dbReference>
<keyword evidence="5 8" id="KW-0812">Transmembrane</keyword>
<evidence type="ECO:0000256" key="5">
    <source>
        <dbReference type="ARBA" id="ARBA00022692"/>
    </source>
</evidence>
<dbReference type="STRING" id="1797994.A2227_01915"/>
<feature type="transmembrane region" description="Helical" evidence="8">
    <location>
        <begin position="253"/>
        <end position="276"/>
    </location>
</feature>
<dbReference type="Proteomes" id="UP000178367">
    <property type="component" value="Unassembled WGS sequence"/>
</dbReference>
<evidence type="ECO:0000256" key="8">
    <source>
        <dbReference type="SAM" id="Phobius"/>
    </source>
</evidence>
<dbReference type="SUPFAM" id="SSF143865">
    <property type="entry name" value="CorA soluble domain-like"/>
    <property type="match status" value="1"/>
</dbReference>
<dbReference type="SUPFAM" id="SSF144083">
    <property type="entry name" value="Magnesium transport protein CorA, transmembrane region"/>
    <property type="match status" value="1"/>
</dbReference>
<organism evidence="9 10">
    <name type="scientific">Candidatus Falkowbacteria bacterium RIFOXYA2_FULL_47_19</name>
    <dbReference type="NCBI Taxonomy" id="1797994"/>
    <lineage>
        <taxon>Bacteria</taxon>
        <taxon>Candidatus Falkowiibacteriota</taxon>
    </lineage>
</organism>
<comment type="caution">
    <text evidence="9">The sequence shown here is derived from an EMBL/GenBank/DDBJ whole genome shotgun (WGS) entry which is preliminary data.</text>
</comment>
<accession>A0A1F5SLN0</accession>
<dbReference type="PANTHER" id="PTHR46494:SF1">
    <property type="entry name" value="CORA FAMILY METAL ION TRANSPORTER (EUROFUNG)"/>
    <property type="match status" value="1"/>
</dbReference>
<reference evidence="9 10" key="1">
    <citation type="journal article" date="2016" name="Nat. Commun.">
        <title>Thousands of microbial genomes shed light on interconnected biogeochemical processes in an aquifer system.</title>
        <authorList>
            <person name="Anantharaman K."/>
            <person name="Brown C.T."/>
            <person name="Hug L.A."/>
            <person name="Sharon I."/>
            <person name="Castelle C.J."/>
            <person name="Probst A.J."/>
            <person name="Thomas B.C."/>
            <person name="Singh A."/>
            <person name="Wilkins M.J."/>
            <person name="Karaoz U."/>
            <person name="Brodie E.L."/>
            <person name="Williams K.H."/>
            <person name="Hubbard S.S."/>
            <person name="Banfield J.F."/>
        </authorList>
    </citation>
    <scope>NUCLEOTIDE SEQUENCE [LARGE SCALE GENOMIC DNA]</scope>
</reference>
<evidence type="ECO:0000256" key="1">
    <source>
        <dbReference type="ARBA" id="ARBA00004651"/>
    </source>
</evidence>
<dbReference type="Gene3D" id="1.20.58.340">
    <property type="entry name" value="Magnesium transport protein CorA, transmembrane region"/>
    <property type="match status" value="2"/>
</dbReference>
<comment type="subcellular location">
    <subcellularLocation>
        <location evidence="1">Cell membrane</location>
        <topology evidence="1">Multi-pass membrane protein</topology>
    </subcellularLocation>
</comment>
<dbReference type="GO" id="GO:0015087">
    <property type="term" value="F:cobalt ion transmembrane transporter activity"/>
    <property type="evidence" value="ECO:0007669"/>
    <property type="project" value="TreeGrafter"/>
</dbReference>
<name>A0A1F5SLN0_9BACT</name>
<dbReference type="EMBL" id="MFGB01000007">
    <property type="protein sequence ID" value="OGF27580.1"/>
    <property type="molecule type" value="Genomic_DNA"/>
</dbReference>
<protein>
    <recommendedName>
        <fullName evidence="11">Magnesium transport protein CorA</fullName>
    </recommendedName>
</protein>
<dbReference type="Gene3D" id="3.30.460.20">
    <property type="entry name" value="CorA soluble domain-like"/>
    <property type="match status" value="1"/>
</dbReference>
<dbReference type="GO" id="GO:0050897">
    <property type="term" value="F:cobalt ion binding"/>
    <property type="evidence" value="ECO:0007669"/>
    <property type="project" value="TreeGrafter"/>
</dbReference>
<dbReference type="Pfam" id="PF01544">
    <property type="entry name" value="CorA"/>
    <property type="match status" value="1"/>
</dbReference>
<dbReference type="PANTHER" id="PTHR46494">
    <property type="entry name" value="CORA FAMILY METAL ION TRANSPORTER (EUROFUNG)"/>
    <property type="match status" value="1"/>
</dbReference>
<dbReference type="GO" id="GO:0000287">
    <property type="term" value="F:magnesium ion binding"/>
    <property type="evidence" value="ECO:0007669"/>
    <property type="project" value="TreeGrafter"/>
</dbReference>
<evidence type="ECO:0000256" key="6">
    <source>
        <dbReference type="ARBA" id="ARBA00022989"/>
    </source>
</evidence>
<dbReference type="GO" id="GO:0015095">
    <property type="term" value="F:magnesium ion transmembrane transporter activity"/>
    <property type="evidence" value="ECO:0007669"/>
    <property type="project" value="TreeGrafter"/>
</dbReference>
<keyword evidence="3" id="KW-0813">Transport</keyword>
<dbReference type="GO" id="GO:0005886">
    <property type="term" value="C:plasma membrane"/>
    <property type="evidence" value="ECO:0007669"/>
    <property type="project" value="UniProtKB-SubCell"/>
</dbReference>
<gene>
    <name evidence="9" type="ORF">A2227_01915</name>
</gene>
<evidence type="ECO:0000256" key="3">
    <source>
        <dbReference type="ARBA" id="ARBA00022448"/>
    </source>
</evidence>
<evidence type="ECO:0000256" key="4">
    <source>
        <dbReference type="ARBA" id="ARBA00022475"/>
    </source>
</evidence>
<evidence type="ECO:0000256" key="7">
    <source>
        <dbReference type="ARBA" id="ARBA00023136"/>
    </source>
</evidence>
<evidence type="ECO:0008006" key="11">
    <source>
        <dbReference type="Google" id="ProtNLM"/>
    </source>
</evidence>
<keyword evidence="4" id="KW-1003">Cell membrane</keyword>
<proteinExistence type="inferred from homology"/>
<dbReference type="InterPro" id="IPR045863">
    <property type="entry name" value="CorA_TM1_TM2"/>
</dbReference>
<evidence type="ECO:0000313" key="9">
    <source>
        <dbReference type="EMBL" id="OGF27580.1"/>
    </source>
</evidence>
<keyword evidence="7 8" id="KW-0472">Membrane</keyword>